<name>A0A0C2JPG6_THEKT</name>
<reference evidence="1 2" key="1">
    <citation type="journal article" date="2014" name="Genome Biol. Evol.">
        <title>The genome of the myxosporean Thelohanellus kitauei shows adaptations to nutrient acquisition within its fish host.</title>
        <authorList>
            <person name="Yang Y."/>
            <person name="Xiong J."/>
            <person name="Zhou Z."/>
            <person name="Huo F."/>
            <person name="Miao W."/>
            <person name="Ran C."/>
            <person name="Liu Y."/>
            <person name="Zhang J."/>
            <person name="Feng J."/>
            <person name="Wang M."/>
            <person name="Wang M."/>
            <person name="Wang L."/>
            <person name="Yao B."/>
        </authorList>
    </citation>
    <scope>NUCLEOTIDE SEQUENCE [LARGE SCALE GENOMIC DNA]</scope>
    <source>
        <strain evidence="1">Wuqing</strain>
    </source>
</reference>
<sequence length="118" mass="13475">MEIIASANCWDEAYQSFSKEKSCCHIANSLHYSPKNDPNLVKQNSISSDTEIAGRHTRANFIKKFAIFSDLCLRQAIDREVVCAVLPQTSENTLEIQNDELTNLINELFSLFKPPQYY</sequence>
<proteinExistence type="predicted"/>
<comment type="caution">
    <text evidence="1">The sequence shown here is derived from an EMBL/GenBank/DDBJ whole genome shotgun (WGS) entry which is preliminary data.</text>
</comment>
<dbReference type="EMBL" id="JWZT01001824">
    <property type="protein sequence ID" value="KII71248.1"/>
    <property type="molecule type" value="Genomic_DNA"/>
</dbReference>
<evidence type="ECO:0000313" key="2">
    <source>
        <dbReference type="Proteomes" id="UP000031668"/>
    </source>
</evidence>
<dbReference type="AlphaFoldDB" id="A0A0C2JPG6"/>
<dbReference type="Proteomes" id="UP000031668">
    <property type="component" value="Unassembled WGS sequence"/>
</dbReference>
<evidence type="ECO:0000313" key="1">
    <source>
        <dbReference type="EMBL" id="KII71248.1"/>
    </source>
</evidence>
<accession>A0A0C2JPG6</accession>
<protein>
    <submittedName>
        <fullName evidence="1">Uncharacterized protein</fullName>
    </submittedName>
</protein>
<gene>
    <name evidence="1" type="ORF">RF11_10365</name>
</gene>
<organism evidence="1 2">
    <name type="scientific">Thelohanellus kitauei</name>
    <name type="common">Myxosporean</name>
    <dbReference type="NCBI Taxonomy" id="669202"/>
    <lineage>
        <taxon>Eukaryota</taxon>
        <taxon>Metazoa</taxon>
        <taxon>Cnidaria</taxon>
        <taxon>Myxozoa</taxon>
        <taxon>Myxosporea</taxon>
        <taxon>Bivalvulida</taxon>
        <taxon>Platysporina</taxon>
        <taxon>Myxobolidae</taxon>
        <taxon>Thelohanellus</taxon>
    </lineage>
</organism>
<keyword evidence="2" id="KW-1185">Reference proteome</keyword>